<organism evidence="2 3">
    <name type="scientific">Rhypophila decipiens</name>
    <dbReference type="NCBI Taxonomy" id="261697"/>
    <lineage>
        <taxon>Eukaryota</taxon>
        <taxon>Fungi</taxon>
        <taxon>Dikarya</taxon>
        <taxon>Ascomycota</taxon>
        <taxon>Pezizomycotina</taxon>
        <taxon>Sordariomycetes</taxon>
        <taxon>Sordariomycetidae</taxon>
        <taxon>Sordariales</taxon>
        <taxon>Naviculisporaceae</taxon>
        <taxon>Rhypophila</taxon>
    </lineage>
</organism>
<accession>A0AAN6YJA8</accession>
<sequence>MARSYLIKSFLHHTICNSVPHEMGQTGYVRLYRKEAEDQPPKAVEKTVQEIKIKKQGLRLDAPSALFKRKRGVKPGRLSVAFRKTVYIQCRLMCILPRSTTSLKKQECSHHITEDFQYKERYLRAYRHDSDTRYMCTDKCRSKQSSSACPGLHGGRASKQASISTENHENFKQARGQKSDSLIKVLCTEWCHLALNSPKREIISSLSRPKEQHQHHRVPDERAMVPKSDD</sequence>
<reference evidence="2" key="1">
    <citation type="journal article" date="2023" name="Mol. Phylogenet. Evol.">
        <title>Genome-scale phylogeny and comparative genomics of the fungal order Sordariales.</title>
        <authorList>
            <person name="Hensen N."/>
            <person name="Bonometti L."/>
            <person name="Westerberg I."/>
            <person name="Brannstrom I.O."/>
            <person name="Guillou S."/>
            <person name="Cros-Aarteil S."/>
            <person name="Calhoun S."/>
            <person name="Haridas S."/>
            <person name="Kuo A."/>
            <person name="Mondo S."/>
            <person name="Pangilinan J."/>
            <person name="Riley R."/>
            <person name="LaButti K."/>
            <person name="Andreopoulos B."/>
            <person name="Lipzen A."/>
            <person name="Chen C."/>
            <person name="Yan M."/>
            <person name="Daum C."/>
            <person name="Ng V."/>
            <person name="Clum A."/>
            <person name="Steindorff A."/>
            <person name="Ohm R.A."/>
            <person name="Martin F."/>
            <person name="Silar P."/>
            <person name="Natvig D.O."/>
            <person name="Lalanne C."/>
            <person name="Gautier V."/>
            <person name="Ament-Velasquez S.L."/>
            <person name="Kruys A."/>
            <person name="Hutchinson M.I."/>
            <person name="Powell A.J."/>
            <person name="Barry K."/>
            <person name="Miller A.N."/>
            <person name="Grigoriev I.V."/>
            <person name="Debuchy R."/>
            <person name="Gladieux P."/>
            <person name="Hiltunen Thoren M."/>
            <person name="Johannesson H."/>
        </authorList>
    </citation>
    <scope>NUCLEOTIDE SEQUENCE</scope>
    <source>
        <strain evidence="2">PSN293</strain>
    </source>
</reference>
<feature type="region of interest" description="Disordered" evidence="1">
    <location>
        <begin position="206"/>
        <end position="230"/>
    </location>
</feature>
<reference evidence="2" key="2">
    <citation type="submission" date="2023-05" db="EMBL/GenBank/DDBJ databases">
        <authorList>
            <consortium name="Lawrence Berkeley National Laboratory"/>
            <person name="Steindorff A."/>
            <person name="Hensen N."/>
            <person name="Bonometti L."/>
            <person name="Westerberg I."/>
            <person name="Brannstrom I.O."/>
            <person name="Guillou S."/>
            <person name="Cros-Aarteil S."/>
            <person name="Calhoun S."/>
            <person name="Haridas S."/>
            <person name="Kuo A."/>
            <person name="Mondo S."/>
            <person name="Pangilinan J."/>
            <person name="Riley R."/>
            <person name="Labutti K."/>
            <person name="Andreopoulos B."/>
            <person name="Lipzen A."/>
            <person name="Chen C."/>
            <person name="Yanf M."/>
            <person name="Daum C."/>
            <person name="Ng V."/>
            <person name="Clum A."/>
            <person name="Ohm R."/>
            <person name="Martin F."/>
            <person name="Silar P."/>
            <person name="Natvig D."/>
            <person name="Lalanne C."/>
            <person name="Gautier V."/>
            <person name="Ament-Velasquez S.L."/>
            <person name="Kruys A."/>
            <person name="Hutchinson M.I."/>
            <person name="Powell A.J."/>
            <person name="Barry K."/>
            <person name="Miller A.N."/>
            <person name="Grigoriev I.V."/>
            <person name="Debuchy R."/>
            <person name="Gladieux P."/>
            <person name="Thoren M.H."/>
            <person name="Johannesson H."/>
        </authorList>
    </citation>
    <scope>NUCLEOTIDE SEQUENCE</scope>
    <source>
        <strain evidence="2">PSN293</strain>
    </source>
</reference>
<evidence type="ECO:0000313" key="2">
    <source>
        <dbReference type="EMBL" id="KAK4219091.1"/>
    </source>
</evidence>
<feature type="region of interest" description="Disordered" evidence="1">
    <location>
        <begin position="147"/>
        <end position="175"/>
    </location>
</feature>
<name>A0AAN6YJA8_9PEZI</name>
<proteinExistence type="predicted"/>
<dbReference type="EMBL" id="MU858050">
    <property type="protein sequence ID" value="KAK4219091.1"/>
    <property type="molecule type" value="Genomic_DNA"/>
</dbReference>
<dbReference type="Proteomes" id="UP001301769">
    <property type="component" value="Unassembled WGS sequence"/>
</dbReference>
<evidence type="ECO:0000313" key="3">
    <source>
        <dbReference type="Proteomes" id="UP001301769"/>
    </source>
</evidence>
<dbReference type="AlphaFoldDB" id="A0AAN6YJA8"/>
<evidence type="ECO:0000256" key="1">
    <source>
        <dbReference type="SAM" id="MobiDB-lite"/>
    </source>
</evidence>
<keyword evidence="3" id="KW-1185">Reference proteome</keyword>
<gene>
    <name evidence="2" type="ORF">QBC37DRAFT_395258</name>
</gene>
<comment type="caution">
    <text evidence="2">The sequence shown here is derived from an EMBL/GenBank/DDBJ whole genome shotgun (WGS) entry which is preliminary data.</text>
</comment>
<protein>
    <submittedName>
        <fullName evidence="2">Uncharacterized protein</fullName>
    </submittedName>
</protein>